<sequence length="2179" mass="220618">MQSAVGGASGSRLPLPWDPVPDEALPWLAPGEAAFAAVRPLDDTVGPPRPAAPLSTAASAAALASATPHPPPLRPSEGAPVTATAAREASAWLAGLCARVVSAGGRDGLSSTELAAAAVGALASGGGGEQAELFDLFRGDFDAVADVLAALAAAPGGGGRLAVPADVAIETEGALAGFRRSADSAGPLGGVDRLALPAGTTRTVYEDYEEVMVPAVQRVNEDSGVGRLDVAAALAAFPGLTTAFRGVESLNRLQSAVFPTAFESAENLLVCAPTGAGKTNVALLTILREVAHARGQDPGGSDGAGSASSASANGSRSTTAGGSSSWKAVYVAPMKALAAEVVSKFGARLAPLGLSVRELTGDMNLTRAEAAATDIIVTTPEKWDVVTRKAGSELAAAVTLLIIDEIHLLHDDRGAVLESLVARTLRASAAAQRLIRLVGLSATLPNYRDVAAFLRVKEDVGLFHFDASYRPVPLSQTFIGVKAGGSGSGYAAAQKRNAAMTAVCWDKVVDSLHRGHQAMVFVHSRKETVTTARDLLEAAAEDGFGDIFIGGEDGGGGGASTSALDRDAGSTRKVPTGVPPAGGVGAGGRGRGASARRGGAGPTLGSTGGGSGRDAGRGVRELSNARSAEVQQLCMQGIGVHHAGLLRSDRNLVERLFAAGCLRLLCCTATLAWGVNLPARTVVIKGTQVYDASKGGFVQLGILDVAQIFGRAGRPQFDSHGEGIILTAHDQLGHYLRLLTAALPIESRLASSASVLADHLNAELVSGTVASVNEAVAWLGYTFLGVRMRRNPLAYGVPWEELAADPQLAARRATMATAAAVALDKARMAAFDPATGALMPTETGRVASHFYVAHATIEVWNEQLARLPPSADGAAMDAAVLHAVASAGEFAQLRSRDTELAELSALRERACPVAVKAKPDTREGKVNILIQAHLSRVPVTLSDMSYVVQSGSRLLRALFALALQRSNPSLAAAALDLARASDARVWPFQHPLRQLATEEVRRARGRMPYVPSDAVALLEETAARDGEEVDRTSLTALRRTPKTGLEALLHSPARASAVAFGARVLPLMEVGDLRAAPLSRTLLRVTATLLPRFEWSDGVLHGTSHGWWVWLEDDEGERIYHAERLVLTKPQNSANTGEAPPPTPPWEDDATEAVGIPLVMTVPVFDPPSVRYWLRVESESWHTGGGGSGAVDVGVLALPQRTPPASRLLALRPLPAADVVTGVDGSPAATALVRGITALNAIQSQVFHAVFHTDAAALLVAPPGSGRGTVAGLAALRAWRTRPGKAVVVLAPTGEAVAERVEALLRAGVVVRPVGDRDGDRGGGGRCGNGYGGSSRMSGRAPLGGAGDAPGDGMPGGGGSTAPRTVLQLGGVESASSTAAAAAALAARWDSAPVADMVVATAAAWAAVWRHWSASMFGSRVSLLLFEHLHLLDEAPDVELIGTRARQLNAFLAAGSAAAEGPAPRPGGSGGRVVEVLTPLVSPVRLVATAAPVSSGLELANWLGVGPGAAWRFAAAARPVPLVTTVVGVAGDRPSAQAAAMSRLAYGALARLSRSTTVSQRAGGGVVAAGGGGAAAPARDAEDDVAVREAIEFGVGLEHERLRPRTRAVVRRLFAAGALRVLVSTVGLAWRPGGIRASLVVVQGTQVFDACRRMHTDIPAATLAQMVGRAGRQRVHPLPPAPPPPVLYTDIPGATATATAEALPPAVGDTRGEAVVLVAEARKPLVSMHIHGALPVESALTAAAPAVVAGPAAADVADTLLAEVAAGRVASTADALDWLTWTFFLRRLLMNPSYYGLGDEAAGGTDSESDDDVGSGGGSDTAAGGPSITAAAPQAGAVVGSDGWDPTAGVVREADRLAEEAATAERRRQAHLPTAEHIAAHCSAVVARALAHLAACGLVVLTPPYAPVEGLDVRATHWGRVAAKYGLRPASAARLVAATAATAMGFCGSGANGVPALGASLLKAVGACEEVTRVVASRARDAALVATLSAPLAAALRARPPGGTASVATSAVDSDADAAAAMSSPPPLLVDPALLPAAATAPPPAGGAASAAAADEDATRAAWGLPTRANAAATLRATAAAAAAAASSDRAGGGGGGGASAAAGGGGDERGAAAAKATALLVARATGVRVDGGGAGEDGRAAAAAAGRLLAAVAEGGGGEARRAAVALARSLAVPRPSP</sequence>
<reference evidence="1" key="1">
    <citation type="submission" date="2019-11" db="EMBL/GenBank/DDBJ databases">
        <title>Nori genome reveals adaptations in red seaweeds to the harsh intertidal environment.</title>
        <authorList>
            <person name="Wang D."/>
            <person name="Mao Y."/>
        </authorList>
    </citation>
    <scope>NUCLEOTIDE SEQUENCE</scope>
    <source>
        <tissue evidence="1">Gametophyte</tissue>
    </source>
</reference>
<gene>
    <name evidence="1" type="ORF">I4F81_002111</name>
</gene>
<keyword evidence="2" id="KW-1185">Reference proteome</keyword>
<dbReference type="Proteomes" id="UP000798662">
    <property type="component" value="Chromosome 1"/>
</dbReference>
<proteinExistence type="predicted"/>
<organism evidence="1 2">
    <name type="scientific">Pyropia yezoensis</name>
    <name type="common">Susabi-nori</name>
    <name type="synonym">Porphyra yezoensis</name>
    <dbReference type="NCBI Taxonomy" id="2788"/>
    <lineage>
        <taxon>Eukaryota</taxon>
        <taxon>Rhodophyta</taxon>
        <taxon>Bangiophyceae</taxon>
        <taxon>Bangiales</taxon>
        <taxon>Bangiaceae</taxon>
        <taxon>Pyropia</taxon>
    </lineage>
</organism>
<evidence type="ECO:0000313" key="1">
    <source>
        <dbReference type="EMBL" id="KAK1859516.1"/>
    </source>
</evidence>
<name>A0ACC3BNH5_PYRYE</name>
<protein>
    <submittedName>
        <fullName evidence="1">Uncharacterized protein</fullName>
    </submittedName>
</protein>
<evidence type="ECO:0000313" key="2">
    <source>
        <dbReference type="Proteomes" id="UP000798662"/>
    </source>
</evidence>
<accession>A0ACC3BNH5</accession>
<comment type="caution">
    <text evidence="1">The sequence shown here is derived from an EMBL/GenBank/DDBJ whole genome shotgun (WGS) entry which is preliminary data.</text>
</comment>
<dbReference type="EMBL" id="CM020618">
    <property type="protein sequence ID" value="KAK1859516.1"/>
    <property type="molecule type" value="Genomic_DNA"/>
</dbReference>